<evidence type="ECO:0000256" key="1">
    <source>
        <dbReference type="SAM" id="MobiDB-lite"/>
    </source>
</evidence>
<dbReference type="Proteomes" id="UP000009027">
    <property type="component" value="Unassembled WGS sequence"/>
</dbReference>
<name>F9WTL2_TRYVY</name>
<keyword evidence="3" id="KW-1185">Reference proteome</keyword>
<evidence type="ECO:0000313" key="2">
    <source>
        <dbReference type="EMBL" id="CCD20905.1"/>
    </source>
</evidence>
<dbReference type="AlphaFoldDB" id="F9WTL2"/>
<feature type="compositionally biased region" description="Basic and acidic residues" evidence="1">
    <location>
        <begin position="67"/>
        <end position="80"/>
    </location>
</feature>
<evidence type="ECO:0000313" key="3">
    <source>
        <dbReference type="Proteomes" id="UP000009027"/>
    </source>
</evidence>
<reference evidence="2 3" key="1">
    <citation type="journal article" date="2012" name="Proc. Natl. Acad. Sci. U.S.A.">
        <title>Antigenic diversity is generated by distinct evolutionary mechanisms in African trypanosome species.</title>
        <authorList>
            <person name="Jackson A.P."/>
            <person name="Berry A."/>
            <person name="Aslett M."/>
            <person name="Allison H.C."/>
            <person name="Burton P."/>
            <person name="Vavrova-Anderson J."/>
            <person name="Brown R."/>
            <person name="Browne H."/>
            <person name="Corton N."/>
            <person name="Hauser H."/>
            <person name="Gamble J."/>
            <person name="Gilderthorp R."/>
            <person name="Marcello L."/>
            <person name="McQuillan J."/>
            <person name="Otto T.D."/>
            <person name="Quail M.A."/>
            <person name="Sanders M.J."/>
            <person name="van Tonder A."/>
            <person name="Ginger M.L."/>
            <person name="Field M.C."/>
            <person name="Barry J.D."/>
            <person name="Hertz-Fowler C."/>
            <person name="Berriman M."/>
        </authorList>
    </citation>
    <scope>NUCLEOTIDE SEQUENCE</scope>
    <source>
        <strain evidence="2 3">Y486</strain>
    </source>
</reference>
<gene>
    <name evidence="2" type="ORF">TvY486_0037870</name>
</gene>
<accession>F9WTL2</accession>
<protein>
    <submittedName>
        <fullName evidence="2">Uncharacterized protein</fullName>
    </submittedName>
</protein>
<feature type="region of interest" description="Disordered" evidence="1">
    <location>
        <begin position="38"/>
        <end position="126"/>
    </location>
</feature>
<organism evidence="2 3">
    <name type="scientific">Trypanosoma vivax (strain Y486)</name>
    <dbReference type="NCBI Taxonomy" id="1055687"/>
    <lineage>
        <taxon>Eukaryota</taxon>
        <taxon>Discoba</taxon>
        <taxon>Euglenozoa</taxon>
        <taxon>Kinetoplastea</taxon>
        <taxon>Metakinetoplastina</taxon>
        <taxon>Trypanosomatida</taxon>
        <taxon>Trypanosomatidae</taxon>
        <taxon>Trypanosoma</taxon>
        <taxon>Duttonella</taxon>
    </lineage>
</organism>
<sequence>MARRDKAAGARVRSRTARICPLTLSGRPTLGRRRWARAVPHAPSHTGGRAREENALGGTAPWRRLRATTEQRAMEHKHAQDWNTNEAKAAAADDETQLALTGTAGRGARPKDTRGCTGRCYRRRGG</sequence>
<dbReference type="EMBL" id="CAEX01006560">
    <property type="protein sequence ID" value="CCD20905.1"/>
    <property type="molecule type" value="Genomic_DNA"/>
</dbReference>
<dbReference type="VEuPathDB" id="TriTrypDB:TvY486_0037870"/>
<proteinExistence type="predicted"/>